<dbReference type="PANTHER" id="PTHR37563">
    <property type="entry name" value="PHYTANOYL-COA DIOXYGENASE FAMILY PROTEIN (AFU_ORTHOLOGUE AFUA_2G03330)"/>
    <property type="match status" value="1"/>
</dbReference>
<dbReference type="OrthoDB" id="420046at2759"/>
<dbReference type="PANTHER" id="PTHR37563:SF2">
    <property type="entry name" value="PHYTANOYL-COA DIOXYGENASE FAMILY PROTEIN (AFU_ORTHOLOGUE AFUA_2G03330)"/>
    <property type="match status" value="1"/>
</dbReference>
<dbReference type="SUPFAM" id="SSF54171">
    <property type="entry name" value="DNA-binding domain"/>
    <property type="match status" value="1"/>
</dbReference>
<dbReference type="SUPFAM" id="SSF51197">
    <property type="entry name" value="Clavaminate synthase-like"/>
    <property type="match status" value="1"/>
</dbReference>
<dbReference type="InterPro" id="IPR008775">
    <property type="entry name" value="Phytyl_CoA_dOase-like"/>
</dbReference>
<accession>A0A8J2SDV0</accession>
<dbReference type="InterPro" id="IPR051961">
    <property type="entry name" value="Fungal_Metabolite_Diox"/>
</dbReference>
<dbReference type="Proteomes" id="UP000789595">
    <property type="component" value="Unassembled WGS sequence"/>
</dbReference>
<evidence type="ECO:0000313" key="3">
    <source>
        <dbReference type="Proteomes" id="UP000789595"/>
    </source>
</evidence>
<sequence>MSKRRSEDENAAPAKRGGAGYIGRRKEHRFEDVGDAKARLLDSLSTKAHVGGAPTVDDGRVWCPDGWTVMTLRRGKNDRSAGQAYHQWYAPDGAKFRSRRAAERRVAADRERDRLIAAAAEGAGDDPVAAHAAAFERDGLAVMDAPYVREETVEAARDAAFEFYEAVLRTVQARGLHHELQAGFDVCRERGRGRFDLNPPCLPQRDEAKFEGPFADFVDGAADWKPVLRKILGTDKPELIAAGVFLSMPGAEAQNYHTDGVHLNLRNHAPPHAVNVFVPLVDLIPPGSASNGPTEFCKGTHVLGRDAWVKERCVNPAPRMGTAILFDYRLGHRGMGNKSDEPRPTLYLTYTNKPGWTDKDNFSRARFKKLGELVGAKPSRAERAAARRG</sequence>
<evidence type="ECO:0000313" key="2">
    <source>
        <dbReference type="EMBL" id="CAH0370130.1"/>
    </source>
</evidence>
<reference evidence="2" key="1">
    <citation type="submission" date="2021-11" db="EMBL/GenBank/DDBJ databases">
        <authorList>
            <consortium name="Genoscope - CEA"/>
            <person name="William W."/>
        </authorList>
    </citation>
    <scope>NUCLEOTIDE SEQUENCE</scope>
</reference>
<dbReference type="EMBL" id="CAKKNE010000002">
    <property type="protein sequence ID" value="CAH0370130.1"/>
    <property type="molecule type" value="Genomic_DNA"/>
</dbReference>
<comment type="caution">
    <text evidence="2">The sequence shown here is derived from an EMBL/GenBank/DDBJ whole genome shotgun (WGS) entry which is preliminary data.</text>
</comment>
<gene>
    <name evidence="2" type="ORF">PECAL_2P32840</name>
</gene>
<proteinExistence type="predicted"/>
<dbReference type="Pfam" id="PF05721">
    <property type="entry name" value="PhyH"/>
    <property type="match status" value="1"/>
</dbReference>
<organism evidence="2 3">
    <name type="scientific">Pelagomonas calceolata</name>
    <dbReference type="NCBI Taxonomy" id="35677"/>
    <lineage>
        <taxon>Eukaryota</taxon>
        <taxon>Sar</taxon>
        <taxon>Stramenopiles</taxon>
        <taxon>Ochrophyta</taxon>
        <taxon>Pelagophyceae</taxon>
        <taxon>Pelagomonadales</taxon>
        <taxon>Pelagomonadaceae</taxon>
        <taxon>Pelagomonas</taxon>
    </lineage>
</organism>
<keyword evidence="3" id="KW-1185">Reference proteome</keyword>
<dbReference type="InterPro" id="IPR016177">
    <property type="entry name" value="DNA-bd_dom_sf"/>
</dbReference>
<protein>
    <submittedName>
        <fullName evidence="2">Uncharacterized protein</fullName>
    </submittedName>
</protein>
<feature type="region of interest" description="Disordered" evidence="1">
    <location>
        <begin position="1"/>
        <end position="26"/>
    </location>
</feature>
<evidence type="ECO:0000256" key="1">
    <source>
        <dbReference type="SAM" id="MobiDB-lite"/>
    </source>
</evidence>
<dbReference type="GO" id="GO:0003677">
    <property type="term" value="F:DNA binding"/>
    <property type="evidence" value="ECO:0007669"/>
    <property type="project" value="InterPro"/>
</dbReference>
<dbReference type="AlphaFoldDB" id="A0A8J2SDV0"/>
<dbReference type="Gene3D" id="2.60.120.620">
    <property type="entry name" value="q2cbj1_9rhob like domain"/>
    <property type="match status" value="1"/>
</dbReference>
<name>A0A8J2SDV0_9STRA</name>